<keyword evidence="3" id="KW-0413">Isomerase</keyword>
<comment type="catalytic activity">
    <reaction evidence="3">
        <text>a uridine in RNA = a pseudouridine in RNA</text>
        <dbReference type="Rhea" id="RHEA:48348"/>
        <dbReference type="Rhea" id="RHEA-COMP:12068"/>
        <dbReference type="Rhea" id="RHEA-COMP:12069"/>
        <dbReference type="ChEBI" id="CHEBI:65314"/>
        <dbReference type="ChEBI" id="CHEBI:65315"/>
    </reaction>
</comment>
<dbReference type="InterPro" id="IPR020103">
    <property type="entry name" value="PsdUridine_synth_cat_dom_sf"/>
</dbReference>
<dbReference type="InterPro" id="IPR050188">
    <property type="entry name" value="RluA_PseudoU_synthase"/>
</dbReference>
<dbReference type="InterPro" id="IPR006224">
    <property type="entry name" value="PsdUridine_synth_RluA-like_CS"/>
</dbReference>
<sequence length="233" mass="26416">MQIQTIYLDKDVIVLNKPPGISVHPGSSVSGPTVVDFLLEKFPEVKAVGDDPKMRPGIVHRLDKDTSGVMVVSRNQKSFEKLKELFQKRLVEKLYWAIVCGRPKERRGVISLPIGRVIKNPLKRGVEENKRKIRGAREAVTEYKVLKFGKHYSLVELSPKTGRMHQLRVHLKAIGHPVVCDKIYGGKNVCCPDGADRQMLHARSLSFSFPEGRRLHFEADVPQDFTVALRRVF</sequence>
<organism evidence="5 6">
    <name type="scientific">Candidatus Sungiibacteriota bacterium</name>
    <dbReference type="NCBI Taxonomy" id="2750080"/>
    <lineage>
        <taxon>Bacteria</taxon>
        <taxon>Candidatus Sungiibacteriota</taxon>
    </lineage>
</organism>
<feature type="domain" description="Pseudouridine synthase RsuA/RluA-like" evidence="4">
    <location>
        <begin position="11"/>
        <end position="172"/>
    </location>
</feature>
<name>A0A7T5RJY4_9BACT</name>
<comment type="similarity">
    <text evidence="1 3">Belongs to the pseudouridine synthase RluA family.</text>
</comment>
<dbReference type="EMBL" id="CP066690">
    <property type="protein sequence ID" value="QQG45563.1"/>
    <property type="molecule type" value="Genomic_DNA"/>
</dbReference>
<dbReference type="CDD" id="cd02869">
    <property type="entry name" value="PseudoU_synth_RluA_like"/>
    <property type="match status" value="1"/>
</dbReference>
<evidence type="ECO:0000256" key="2">
    <source>
        <dbReference type="PIRSR" id="PIRSR606225-1"/>
    </source>
</evidence>
<gene>
    <name evidence="5" type="ORF">HYW89_01380</name>
</gene>
<dbReference type="SUPFAM" id="SSF55120">
    <property type="entry name" value="Pseudouridine synthase"/>
    <property type="match status" value="1"/>
</dbReference>
<evidence type="ECO:0000256" key="1">
    <source>
        <dbReference type="ARBA" id="ARBA00010876"/>
    </source>
</evidence>
<dbReference type="InterPro" id="IPR006225">
    <property type="entry name" value="PsdUridine_synth_RluC/D"/>
</dbReference>
<evidence type="ECO:0000313" key="6">
    <source>
        <dbReference type="Proteomes" id="UP000595618"/>
    </source>
</evidence>
<accession>A0A7T5RJY4</accession>
<proteinExistence type="inferred from homology"/>
<dbReference type="GO" id="GO:0000455">
    <property type="term" value="P:enzyme-directed rRNA pseudouridine synthesis"/>
    <property type="evidence" value="ECO:0007669"/>
    <property type="project" value="TreeGrafter"/>
</dbReference>
<dbReference type="GO" id="GO:0140098">
    <property type="term" value="F:catalytic activity, acting on RNA"/>
    <property type="evidence" value="ECO:0007669"/>
    <property type="project" value="UniProtKB-ARBA"/>
</dbReference>
<dbReference type="NCBIfam" id="TIGR00005">
    <property type="entry name" value="rluA_subfam"/>
    <property type="match status" value="1"/>
</dbReference>
<dbReference type="PANTHER" id="PTHR21600">
    <property type="entry name" value="MITOCHONDRIAL RNA PSEUDOURIDINE SYNTHASE"/>
    <property type="match status" value="1"/>
</dbReference>
<dbReference type="GO" id="GO:0009982">
    <property type="term" value="F:pseudouridine synthase activity"/>
    <property type="evidence" value="ECO:0007669"/>
    <property type="project" value="InterPro"/>
</dbReference>
<dbReference type="Proteomes" id="UP000595618">
    <property type="component" value="Chromosome"/>
</dbReference>
<evidence type="ECO:0000313" key="5">
    <source>
        <dbReference type="EMBL" id="QQG45563.1"/>
    </source>
</evidence>
<reference evidence="5 6" key="1">
    <citation type="submission" date="2020-07" db="EMBL/GenBank/DDBJ databases">
        <title>Huge and variable diversity of episymbiotic CPR bacteria and DPANN archaea in groundwater ecosystems.</title>
        <authorList>
            <person name="He C.Y."/>
            <person name="Keren R."/>
            <person name="Whittaker M."/>
            <person name="Farag I.F."/>
            <person name="Doudna J."/>
            <person name="Cate J.H.D."/>
            <person name="Banfield J.F."/>
        </authorList>
    </citation>
    <scope>NUCLEOTIDE SEQUENCE [LARGE SCALE GENOMIC DNA]</scope>
    <source>
        <strain evidence="5">NC_groundwater_541_Ag_S-0.1um_46_50</strain>
    </source>
</reference>
<dbReference type="InterPro" id="IPR006145">
    <property type="entry name" value="PsdUridine_synth_RsuA/RluA"/>
</dbReference>
<evidence type="ECO:0000259" key="4">
    <source>
        <dbReference type="Pfam" id="PF00849"/>
    </source>
</evidence>
<dbReference type="GO" id="GO:0003723">
    <property type="term" value="F:RNA binding"/>
    <property type="evidence" value="ECO:0007669"/>
    <property type="project" value="InterPro"/>
</dbReference>
<dbReference type="PROSITE" id="PS01129">
    <property type="entry name" value="PSI_RLU"/>
    <property type="match status" value="1"/>
</dbReference>
<dbReference type="Gene3D" id="3.30.2350.10">
    <property type="entry name" value="Pseudouridine synthase"/>
    <property type="match status" value="1"/>
</dbReference>
<comment type="function">
    <text evidence="3">Responsible for synthesis of pseudouridine from uracil.</text>
</comment>
<feature type="active site" evidence="2">
    <location>
        <position position="63"/>
    </location>
</feature>
<dbReference type="PANTHER" id="PTHR21600:SF87">
    <property type="entry name" value="RNA PSEUDOURIDYLATE SYNTHASE DOMAIN-CONTAINING PROTEIN 1"/>
    <property type="match status" value="1"/>
</dbReference>
<dbReference type="AlphaFoldDB" id="A0A7T5RJY4"/>
<dbReference type="EC" id="5.4.99.-" evidence="3"/>
<evidence type="ECO:0000256" key="3">
    <source>
        <dbReference type="RuleBase" id="RU362028"/>
    </source>
</evidence>
<dbReference type="Pfam" id="PF00849">
    <property type="entry name" value="PseudoU_synth_2"/>
    <property type="match status" value="1"/>
</dbReference>
<protein>
    <recommendedName>
        <fullName evidence="3">Pseudouridine synthase</fullName>
        <ecNumber evidence="3">5.4.99.-</ecNumber>
    </recommendedName>
</protein>